<proteinExistence type="predicted"/>
<dbReference type="InterPro" id="IPR037012">
    <property type="entry name" value="NanQ/TabA/YiaL_sf"/>
</dbReference>
<dbReference type="PANTHER" id="PTHR34986">
    <property type="entry name" value="EVOLVED BETA-GALACTOSIDASE SUBUNIT BETA"/>
    <property type="match status" value="1"/>
</dbReference>
<sequence length="149" mass="16769">MVLDQLQHADRYTSLHPLFAQAFQFLREADVLNLPTGKHEILGQEVFALVSDEKGKPQEEAKLEAHLKYIDIQYVVKGIDRMGWKNLSECSAPSEPYVAEKDIAFYPDKTNTWLDVPAGSFTIFFPSDAHAPMATTHVVRKIVLKIAVA</sequence>
<gene>
    <name evidence="1" type="ORF">GU926_03585</name>
</gene>
<accession>A0A6P1NWF9</accession>
<dbReference type="Proteomes" id="UP000464214">
    <property type="component" value="Chromosome"/>
</dbReference>
<dbReference type="InterPro" id="IPR004375">
    <property type="entry name" value="NanQ/TabA/YiaL"/>
</dbReference>
<dbReference type="AlphaFoldDB" id="A0A6P1NWF9"/>
<dbReference type="NCBIfam" id="TIGR00022">
    <property type="entry name" value="YhcH/YjgK/YiaL family protein"/>
    <property type="match status" value="1"/>
</dbReference>
<protein>
    <submittedName>
        <fullName evidence="1">DUF386 family protein</fullName>
    </submittedName>
</protein>
<dbReference type="SUPFAM" id="SSF51197">
    <property type="entry name" value="Clavaminate synthase-like"/>
    <property type="match status" value="1"/>
</dbReference>
<organism evidence="1 2">
    <name type="scientific">Nibribacter ruber</name>
    <dbReference type="NCBI Taxonomy" id="2698458"/>
    <lineage>
        <taxon>Bacteria</taxon>
        <taxon>Pseudomonadati</taxon>
        <taxon>Bacteroidota</taxon>
        <taxon>Cytophagia</taxon>
        <taxon>Cytophagales</taxon>
        <taxon>Hymenobacteraceae</taxon>
        <taxon>Nibribacter</taxon>
    </lineage>
</organism>
<name>A0A6P1NWF9_9BACT</name>
<dbReference type="GO" id="GO:0005829">
    <property type="term" value="C:cytosol"/>
    <property type="evidence" value="ECO:0007669"/>
    <property type="project" value="TreeGrafter"/>
</dbReference>
<dbReference type="PANTHER" id="PTHR34986:SF1">
    <property type="entry name" value="PROTEIN YIAL"/>
    <property type="match status" value="1"/>
</dbReference>
<dbReference type="Gene3D" id="2.60.120.370">
    <property type="entry name" value="YhcH/YjgK/YiaL"/>
    <property type="match status" value="1"/>
</dbReference>
<reference evidence="1 2" key="1">
    <citation type="submission" date="2020-01" db="EMBL/GenBank/DDBJ databases">
        <authorList>
            <person name="Kim M."/>
        </authorList>
    </citation>
    <scope>NUCLEOTIDE SEQUENCE [LARGE SCALE GENOMIC DNA]</scope>
    <source>
        <strain evidence="1 2">BT10</strain>
    </source>
</reference>
<dbReference type="EMBL" id="CP047897">
    <property type="protein sequence ID" value="QHL86569.1"/>
    <property type="molecule type" value="Genomic_DNA"/>
</dbReference>
<evidence type="ECO:0000313" key="2">
    <source>
        <dbReference type="Proteomes" id="UP000464214"/>
    </source>
</evidence>
<keyword evidence="2" id="KW-1185">Reference proteome</keyword>
<dbReference type="RefSeq" id="WP_160689090.1">
    <property type="nucleotide sequence ID" value="NZ_CP047897.1"/>
</dbReference>
<dbReference type="Pfam" id="PF04074">
    <property type="entry name" value="DUF386"/>
    <property type="match status" value="1"/>
</dbReference>
<dbReference type="KEGG" id="nib:GU926_03585"/>
<evidence type="ECO:0000313" key="1">
    <source>
        <dbReference type="EMBL" id="QHL86569.1"/>
    </source>
</evidence>